<dbReference type="InterPro" id="IPR024425">
    <property type="entry name" value="LiaF-like_C"/>
</dbReference>
<dbReference type="Proteomes" id="UP000824063">
    <property type="component" value="Unassembled WGS sequence"/>
</dbReference>
<evidence type="ECO:0000256" key="1">
    <source>
        <dbReference type="SAM" id="Phobius"/>
    </source>
</evidence>
<comment type="caution">
    <text evidence="4">The sequence shown here is derived from an EMBL/GenBank/DDBJ whole genome shotgun (WGS) entry which is preliminary data.</text>
</comment>
<keyword evidence="1" id="KW-0472">Membrane</keyword>
<dbReference type="NCBIfam" id="NF040535">
    <property type="entry name" value="LiaF_C_term"/>
    <property type="match status" value="1"/>
</dbReference>
<dbReference type="InterPro" id="IPR056066">
    <property type="entry name" value="DUF7649"/>
</dbReference>
<organism evidence="4 5">
    <name type="scientific">Candidatus Enterococcus avicola</name>
    <dbReference type="NCBI Taxonomy" id="2838561"/>
    <lineage>
        <taxon>Bacteria</taxon>
        <taxon>Bacillati</taxon>
        <taxon>Bacillota</taxon>
        <taxon>Bacilli</taxon>
        <taxon>Lactobacillales</taxon>
        <taxon>Enterococcaceae</taxon>
        <taxon>Enterococcus</taxon>
    </lineage>
</organism>
<name>A0A9D2F818_9ENTE</name>
<evidence type="ECO:0000259" key="2">
    <source>
        <dbReference type="Pfam" id="PF09922"/>
    </source>
</evidence>
<dbReference type="GO" id="GO:0016020">
    <property type="term" value="C:membrane"/>
    <property type="evidence" value="ECO:0007669"/>
    <property type="project" value="InterPro"/>
</dbReference>
<keyword evidence="1" id="KW-1133">Transmembrane helix</keyword>
<keyword evidence="1" id="KW-0812">Transmembrane</keyword>
<dbReference type="InterPro" id="IPR047793">
    <property type="entry name" value="LiaF_C"/>
</dbReference>
<evidence type="ECO:0000313" key="5">
    <source>
        <dbReference type="Proteomes" id="UP000824063"/>
    </source>
</evidence>
<evidence type="ECO:0000259" key="3">
    <source>
        <dbReference type="Pfam" id="PF24661"/>
    </source>
</evidence>
<protein>
    <submittedName>
        <fullName evidence="4">Cell wall-active antibiotics response protein</fullName>
    </submittedName>
</protein>
<sequence>MNKPWRFFLIVESLIAILVLWQLIQNFPVLLLSAFGAALMFLGQKSKKTRKWSNGPFLLGFMIFCFSILNLPAVWFMLIFAVLFIGLKGLEISGLSLKKTKFHLKKEMVIVEGTDSIDHSGQIKKQTLFGNQRIGNHIYEWDNMNLLVASGDTIIDLGNTILPKGQNIIVIRKGIGRTRILVPSGIGIHLDCSIFAGKVIFKEEKIELWNERLSLYSKDYQQTTRKIKIISNTIVGDIEVIEV</sequence>
<dbReference type="AlphaFoldDB" id="A0A9D2F818"/>
<dbReference type="Pfam" id="PF24661">
    <property type="entry name" value="DUF7649"/>
    <property type="match status" value="1"/>
</dbReference>
<accession>A0A9D2F818</accession>
<reference evidence="4" key="2">
    <citation type="submission" date="2021-04" db="EMBL/GenBank/DDBJ databases">
        <authorList>
            <person name="Gilroy R."/>
        </authorList>
    </citation>
    <scope>NUCLEOTIDE SEQUENCE</scope>
    <source>
        <strain evidence="4">CHK172-16539</strain>
    </source>
</reference>
<feature type="domain" description="Cell wall-active antibiotics response LiaF-like C-terminal" evidence="2">
    <location>
        <begin position="129"/>
        <end position="240"/>
    </location>
</feature>
<feature type="domain" description="DUF7649" evidence="3">
    <location>
        <begin position="2"/>
        <end position="88"/>
    </location>
</feature>
<proteinExistence type="predicted"/>
<dbReference type="PIRSF" id="PIRSF031509">
    <property type="entry name" value="Cell_wall_LiaF/YvqF"/>
    <property type="match status" value="1"/>
</dbReference>
<gene>
    <name evidence="4" type="ORF">IAA20_09555</name>
</gene>
<dbReference type="InterPro" id="IPR016975">
    <property type="entry name" value="Cell_wall_LiaF"/>
</dbReference>
<dbReference type="Pfam" id="PF09922">
    <property type="entry name" value="LiaF-like_C"/>
    <property type="match status" value="1"/>
</dbReference>
<dbReference type="EMBL" id="DXBN01000220">
    <property type="protein sequence ID" value="HIZ54175.1"/>
    <property type="molecule type" value="Genomic_DNA"/>
</dbReference>
<evidence type="ECO:0000313" key="4">
    <source>
        <dbReference type="EMBL" id="HIZ54175.1"/>
    </source>
</evidence>
<reference evidence="4" key="1">
    <citation type="journal article" date="2021" name="PeerJ">
        <title>Extensive microbial diversity within the chicken gut microbiome revealed by metagenomics and culture.</title>
        <authorList>
            <person name="Gilroy R."/>
            <person name="Ravi A."/>
            <person name="Getino M."/>
            <person name="Pursley I."/>
            <person name="Horton D.L."/>
            <person name="Alikhan N.F."/>
            <person name="Baker D."/>
            <person name="Gharbi K."/>
            <person name="Hall N."/>
            <person name="Watson M."/>
            <person name="Adriaenssens E.M."/>
            <person name="Foster-Nyarko E."/>
            <person name="Jarju S."/>
            <person name="Secka A."/>
            <person name="Antonio M."/>
            <person name="Oren A."/>
            <person name="Chaudhuri R.R."/>
            <person name="La Ragione R."/>
            <person name="Hildebrand F."/>
            <person name="Pallen M.J."/>
        </authorList>
    </citation>
    <scope>NUCLEOTIDE SEQUENCE</scope>
    <source>
        <strain evidence="4">CHK172-16539</strain>
    </source>
</reference>
<feature type="transmembrane region" description="Helical" evidence="1">
    <location>
        <begin position="58"/>
        <end position="87"/>
    </location>
</feature>